<accession>F0QQH2</accession>
<keyword evidence="1" id="KW-0472">Membrane</keyword>
<evidence type="ECO:0000256" key="1">
    <source>
        <dbReference type="SAM" id="Phobius"/>
    </source>
</evidence>
<keyword evidence="1" id="KW-1133">Transmembrane helix</keyword>
<protein>
    <submittedName>
        <fullName evidence="2">Uncharacterized protein</fullName>
    </submittedName>
</protein>
<sequence>MILKGLGGYGWTLIAGFGSALGLGGYGVLNYLGKEQEDDSSPFLWSMTASQENQKIKFAQYITKKHISDTKENCQKWVNGKIENMSQSECKKLIQTNWSGNISLQPDIWIQADKESLEEALWEYFSSNSRTVERQELSKSSWTVNELICNRKDSEKYSEVNCSHKVEPEEDSN</sequence>
<keyword evidence="1" id="KW-0812">Transmembrane</keyword>
<reference evidence="2 3" key="1">
    <citation type="journal article" date="2011" name="J. Bacteriol.">
        <title>Complete genome sequences of two hemotropic Mycoplasmas, Mycoplasma haemofelis strain Ohio2 and Mycoplasma suis strain Illinois.</title>
        <authorList>
            <person name="Messick J.B."/>
            <person name="Santos A.P."/>
            <person name="Guimaraes A.M."/>
        </authorList>
    </citation>
    <scope>NUCLEOTIDE SEQUENCE [LARGE SCALE GENOMIC DNA]</scope>
    <source>
        <strain evidence="2 3">Illinois</strain>
    </source>
</reference>
<dbReference type="Proteomes" id="UP000007484">
    <property type="component" value="Chromosome"/>
</dbReference>
<name>F0QQH2_MYCSL</name>
<proteinExistence type="predicted"/>
<dbReference type="KEGG" id="mss:MSU_0198"/>
<keyword evidence="3" id="KW-1185">Reference proteome</keyword>
<feature type="transmembrane region" description="Helical" evidence="1">
    <location>
        <begin position="6"/>
        <end position="29"/>
    </location>
</feature>
<gene>
    <name evidence="2" type="ordered locus">MSU_0198</name>
</gene>
<dbReference type="RefSeq" id="WP_013608904.1">
    <property type="nucleotide sequence ID" value="NC_015155.1"/>
</dbReference>
<dbReference type="EMBL" id="CP002525">
    <property type="protein sequence ID" value="ADX97742.1"/>
    <property type="molecule type" value="Genomic_DNA"/>
</dbReference>
<evidence type="ECO:0000313" key="3">
    <source>
        <dbReference type="Proteomes" id="UP000007484"/>
    </source>
</evidence>
<dbReference type="HOGENOM" id="CLU_125432_0_0_14"/>
<dbReference type="STRING" id="768700.MSU_0198"/>
<organism evidence="2 3">
    <name type="scientific">Mycoplasma suis (strain Illinois)</name>
    <dbReference type="NCBI Taxonomy" id="768700"/>
    <lineage>
        <taxon>Bacteria</taxon>
        <taxon>Bacillati</taxon>
        <taxon>Mycoplasmatota</taxon>
        <taxon>Mollicutes</taxon>
        <taxon>Mycoplasmataceae</taxon>
        <taxon>Mycoplasma</taxon>
    </lineage>
</organism>
<dbReference type="AlphaFoldDB" id="F0QQH2"/>
<evidence type="ECO:0000313" key="2">
    <source>
        <dbReference type="EMBL" id="ADX97742.1"/>
    </source>
</evidence>